<organism evidence="5 6">
    <name type="scientific">Pisum sativum</name>
    <name type="common">Garden pea</name>
    <name type="synonym">Lathyrus oleraceus</name>
    <dbReference type="NCBI Taxonomy" id="3888"/>
    <lineage>
        <taxon>Eukaryota</taxon>
        <taxon>Viridiplantae</taxon>
        <taxon>Streptophyta</taxon>
        <taxon>Embryophyta</taxon>
        <taxon>Tracheophyta</taxon>
        <taxon>Spermatophyta</taxon>
        <taxon>Magnoliopsida</taxon>
        <taxon>eudicotyledons</taxon>
        <taxon>Gunneridae</taxon>
        <taxon>Pentapetalae</taxon>
        <taxon>rosids</taxon>
        <taxon>fabids</taxon>
        <taxon>Fabales</taxon>
        <taxon>Fabaceae</taxon>
        <taxon>Papilionoideae</taxon>
        <taxon>50 kb inversion clade</taxon>
        <taxon>NPAAA clade</taxon>
        <taxon>Hologalegina</taxon>
        <taxon>IRL clade</taxon>
        <taxon>Fabeae</taxon>
        <taxon>Lathyrus</taxon>
    </lineage>
</organism>
<accession>A0A9D5GX51</accession>
<keyword evidence="3 4" id="KW-0143">Chaperone</keyword>
<proteinExistence type="inferred from homology"/>
<evidence type="ECO:0000256" key="2">
    <source>
        <dbReference type="ARBA" id="ARBA00022840"/>
    </source>
</evidence>
<dbReference type="GO" id="GO:0005524">
    <property type="term" value="F:ATP binding"/>
    <property type="evidence" value="ECO:0007669"/>
    <property type="project" value="UniProtKB-KW"/>
</dbReference>
<dbReference type="AlphaFoldDB" id="A0A9D5GX51"/>
<comment type="similarity">
    <text evidence="4">Belongs to the TCP-1 chaperonin family.</text>
</comment>
<dbReference type="PANTHER" id="PTHR36319">
    <property type="entry name" value="PROTEIN GIGANTEA"/>
    <property type="match status" value="1"/>
</dbReference>
<evidence type="ECO:0000313" key="5">
    <source>
        <dbReference type="EMBL" id="KAI5444585.1"/>
    </source>
</evidence>
<evidence type="ECO:0000256" key="4">
    <source>
        <dbReference type="RuleBase" id="RU004187"/>
    </source>
</evidence>
<dbReference type="GO" id="GO:0048586">
    <property type="term" value="P:regulation of long-day photoperiodism, flowering"/>
    <property type="evidence" value="ECO:0007669"/>
    <property type="project" value="TreeGrafter"/>
</dbReference>
<reference evidence="5 6" key="1">
    <citation type="journal article" date="2022" name="Nat. Genet.">
        <title>Improved pea reference genome and pan-genome highlight genomic features and evolutionary characteristics.</title>
        <authorList>
            <person name="Yang T."/>
            <person name="Liu R."/>
            <person name="Luo Y."/>
            <person name="Hu S."/>
            <person name="Wang D."/>
            <person name="Wang C."/>
            <person name="Pandey M.K."/>
            <person name="Ge S."/>
            <person name="Xu Q."/>
            <person name="Li N."/>
            <person name="Li G."/>
            <person name="Huang Y."/>
            <person name="Saxena R.K."/>
            <person name="Ji Y."/>
            <person name="Li M."/>
            <person name="Yan X."/>
            <person name="He Y."/>
            <person name="Liu Y."/>
            <person name="Wang X."/>
            <person name="Xiang C."/>
            <person name="Varshney R.K."/>
            <person name="Ding H."/>
            <person name="Gao S."/>
            <person name="Zong X."/>
        </authorList>
    </citation>
    <scope>NUCLEOTIDE SEQUENCE [LARGE SCALE GENOMIC DNA]</scope>
    <source>
        <strain evidence="5 6">cv. Zhongwan 6</strain>
    </source>
</reference>
<dbReference type="SUPFAM" id="SSF48592">
    <property type="entry name" value="GroEL equatorial domain-like"/>
    <property type="match status" value="1"/>
</dbReference>
<dbReference type="Pfam" id="PF00118">
    <property type="entry name" value="Cpn60_TCP1"/>
    <property type="match status" value="1"/>
</dbReference>
<evidence type="ECO:0000256" key="1">
    <source>
        <dbReference type="ARBA" id="ARBA00022741"/>
    </source>
</evidence>
<dbReference type="PRINTS" id="PR00304">
    <property type="entry name" value="TCOMPLEXTCP1"/>
</dbReference>
<sequence length="460" mass="51709">MPLMALEQRREVQHLRHEKFYKLVVSRTVKEARELNMTKNDDFVGLEENGQFGYTSIHGELPKFDLKRNKTSSVYSAASNRPWETIFTYAIREWTTNVPERTPRSKILFCQLLKVIYVLCRPTVCNPCSKKVTSISPVSSKPFSKNTDACNQLSTITRTSLGPNGMNEMVINHLDKLFVTNDAATIVNELEVQHSAAESSIDATAQGIASMLCAHGPEIEWRIYTIWEAAYGLIPANSSTVDLPKIIVAAPLQPTILSWNLCIPLLKVLEYLPRGSPSKACLMKIFAATVEAILQRNISTRIQTSDYGSSTFVRIVCFCRAFFPSAFCYPDRLCRSWSQFSGSKKPRGEDNYSVEEIIEDLQAISEIWKERKNRKVKKQSPVAEFDSYVMAVVCAFACELQLFPLISRGNNHSLSNNGQDVAKPVTLHGSSQDLQNGLERAAAMMKMQGLSSIDFCWFSL</sequence>
<gene>
    <name evidence="5" type="ORF">KIW84_013009</name>
</gene>
<keyword evidence="2 4" id="KW-0067">ATP-binding</keyword>
<dbReference type="GO" id="GO:0005634">
    <property type="term" value="C:nucleus"/>
    <property type="evidence" value="ECO:0007669"/>
    <property type="project" value="TreeGrafter"/>
</dbReference>
<dbReference type="Gramene" id="Psat01G0300900-T1">
    <property type="protein sequence ID" value="KAI5444585.1"/>
    <property type="gene ID" value="KIW84_013009"/>
</dbReference>
<name>A0A9D5GX51_PEA</name>
<dbReference type="GO" id="GO:0006950">
    <property type="term" value="P:response to stress"/>
    <property type="evidence" value="ECO:0007669"/>
    <property type="project" value="TreeGrafter"/>
</dbReference>
<dbReference type="GO" id="GO:0042752">
    <property type="term" value="P:regulation of circadian rhythm"/>
    <property type="evidence" value="ECO:0007669"/>
    <property type="project" value="TreeGrafter"/>
</dbReference>
<dbReference type="InterPro" id="IPR002423">
    <property type="entry name" value="Cpn60/GroEL/TCP-1"/>
</dbReference>
<keyword evidence="6" id="KW-1185">Reference proteome</keyword>
<dbReference type="EMBL" id="JAMSHJ010000001">
    <property type="protein sequence ID" value="KAI5444585.1"/>
    <property type="molecule type" value="Genomic_DNA"/>
</dbReference>
<dbReference type="Proteomes" id="UP001058974">
    <property type="component" value="Chromosome 1"/>
</dbReference>
<dbReference type="GO" id="GO:0140662">
    <property type="term" value="F:ATP-dependent protein folding chaperone"/>
    <property type="evidence" value="ECO:0007669"/>
    <property type="project" value="InterPro"/>
</dbReference>
<dbReference type="Gene3D" id="1.10.560.10">
    <property type="entry name" value="GroEL-like equatorial domain"/>
    <property type="match status" value="1"/>
</dbReference>
<protein>
    <submittedName>
        <fullName evidence="5">Uncharacterized protein</fullName>
    </submittedName>
</protein>
<comment type="caution">
    <text evidence="5">The sequence shown here is derived from an EMBL/GenBank/DDBJ whole genome shotgun (WGS) entry which is preliminary data.</text>
</comment>
<dbReference type="InterPro" id="IPR017998">
    <property type="entry name" value="Chaperone_TCP-1"/>
</dbReference>
<evidence type="ECO:0000256" key="3">
    <source>
        <dbReference type="ARBA" id="ARBA00023186"/>
    </source>
</evidence>
<keyword evidence="1 4" id="KW-0547">Nucleotide-binding</keyword>
<dbReference type="PANTHER" id="PTHR36319:SF1">
    <property type="entry name" value="PROTEIN GIGANTEA"/>
    <property type="match status" value="1"/>
</dbReference>
<evidence type="ECO:0000313" key="6">
    <source>
        <dbReference type="Proteomes" id="UP001058974"/>
    </source>
</evidence>
<dbReference type="InterPro" id="IPR027413">
    <property type="entry name" value="GROEL-like_equatorial_sf"/>
</dbReference>
<dbReference type="InterPro" id="IPR026211">
    <property type="entry name" value="GIGANTEA"/>
</dbReference>